<dbReference type="EMBL" id="JAIFTL010000043">
    <property type="protein sequence ID" value="KAG9325306.1"/>
    <property type="molecule type" value="Genomic_DNA"/>
</dbReference>
<evidence type="ECO:0000313" key="3">
    <source>
        <dbReference type="EMBL" id="KAG9325306.1"/>
    </source>
</evidence>
<feature type="transmembrane region" description="Helical" evidence="2">
    <location>
        <begin position="200"/>
        <end position="218"/>
    </location>
</feature>
<organism evidence="3 4">
    <name type="scientific">Mortierella alpina</name>
    <name type="common">Oleaginous fungus</name>
    <name type="synonym">Mortierella renispora</name>
    <dbReference type="NCBI Taxonomy" id="64518"/>
    <lineage>
        <taxon>Eukaryota</taxon>
        <taxon>Fungi</taxon>
        <taxon>Fungi incertae sedis</taxon>
        <taxon>Mucoromycota</taxon>
        <taxon>Mortierellomycotina</taxon>
        <taxon>Mortierellomycetes</taxon>
        <taxon>Mortierellales</taxon>
        <taxon>Mortierellaceae</taxon>
        <taxon>Mortierella</taxon>
    </lineage>
</organism>
<gene>
    <name evidence="3" type="ORF">KVV02_006946</name>
</gene>
<sequence length="740" mass="80741">MSQVLPTAQNQEQPTGFVHRLKADAKDRMHSFRTGFRLGELSGSLGDLGTLLPIMLSLSLTGQVDLTASLIFGGLWNIVTGLMFRMPMCVQPMKSIAAIALTNHMSIGSVMSAGMGVSAVVMFLGITRTIHIVQKYTPMSVIRGIQLGTAISFAGKAAELVKQAKSFGGDSWTWDNNYEWACVAFIVVFVFYYRSKRVPTAMILFTVGLIIAFIKLYTNPPLNAAYPKIGVYGISVTVPTWEEFKHGFLSASLGQIPLTCLNSVIALAALAQDLFPERPTGTPAIAVSVGMMNLVGCFFGSIPFCHGSGGLAAQYRFGARTEVSIIILGLLKIFFGVFFGSSLSGLIASYPSAILGVMLFVSGIELGAVARTVNDGVVDDQKRHANFIVMITTAGMLVGFKNDGIGFLGGLVAAACFYVGSKYMGKTDEEIETLFEEPKDVANAVDDRLSLRKVSSIENSVDTNGDRPKTSNTRSDGSTYSIEGIIIPASVCILALDDWISIDAIEMDEPRQLSERQLSSLVGLWRLSHYRQAPWSSWSILYSQRRPNRRTRSEMISFDTTTYEALRKQQEDLLKKKQLHQHQIWQHVQDRLAEHNKVLEQEKAEKQQTELQGKKAKKGKGAAASKDNAPSPVVSTASSSTVTSASGSPEITSPMKRSIRWGLQNNMTRRFDKTVPITLVPVPAVDKRPTKSALKVRTPPAIHKPSGKKAFITASKRSTDTNSQPASGMTSIRKHAVDFF</sequence>
<evidence type="ECO:0008006" key="5">
    <source>
        <dbReference type="Google" id="ProtNLM"/>
    </source>
</evidence>
<dbReference type="PANTHER" id="PTHR31970:SF9">
    <property type="entry name" value="MOLYBDATE TRANSPORTER 2"/>
    <property type="match status" value="1"/>
</dbReference>
<dbReference type="Proteomes" id="UP000717515">
    <property type="component" value="Unassembled WGS sequence"/>
</dbReference>
<reference evidence="3" key="1">
    <citation type="submission" date="2021-07" db="EMBL/GenBank/DDBJ databases">
        <title>Draft genome of Mortierella alpina, strain LL118, isolated from an aspen leaf litter sample.</title>
        <authorList>
            <person name="Yang S."/>
            <person name="Vinatzer B.A."/>
        </authorList>
    </citation>
    <scope>NUCLEOTIDE SEQUENCE</scope>
    <source>
        <strain evidence="3">LL118</strain>
    </source>
</reference>
<feature type="transmembrane region" description="Helical" evidence="2">
    <location>
        <begin position="105"/>
        <end position="126"/>
    </location>
</feature>
<protein>
    <recommendedName>
        <fullName evidence="5">Sulfate transporter</fullName>
    </recommendedName>
</protein>
<dbReference type="AlphaFoldDB" id="A0A9P8A9W8"/>
<evidence type="ECO:0000256" key="2">
    <source>
        <dbReference type="SAM" id="Phobius"/>
    </source>
</evidence>
<feature type="compositionally biased region" description="Polar residues" evidence="1">
    <location>
        <begin position="720"/>
        <end position="730"/>
    </location>
</feature>
<keyword evidence="2" id="KW-0472">Membrane</keyword>
<accession>A0A9P8A9W8</accession>
<feature type="compositionally biased region" description="Low complexity" evidence="1">
    <location>
        <begin position="621"/>
        <end position="649"/>
    </location>
</feature>
<evidence type="ECO:0000313" key="4">
    <source>
        <dbReference type="Proteomes" id="UP000717515"/>
    </source>
</evidence>
<dbReference type="PANTHER" id="PTHR31970">
    <property type="match status" value="1"/>
</dbReference>
<feature type="region of interest" description="Disordered" evidence="1">
    <location>
        <begin position="691"/>
        <end position="730"/>
    </location>
</feature>
<feature type="transmembrane region" description="Helical" evidence="2">
    <location>
        <begin position="325"/>
        <end position="347"/>
    </location>
</feature>
<feature type="transmembrane region" description="Helical" evidence="2">
    <location>
        <begin position="177"/>
        <end position="193"/>
    </location>
</feature>
<dbReference type="Pfam" id="PF16983">
    <property type="entry name" value="MFS_MOT1"/>
    <property type="match status" value="2"/>
</dbReference>
<feature type="transmembrane region" description="Helical" evidence="2">
    <location>
        <begin position="283"/>
        <end position="304"/>
    </location>
</feature>
<feature type="transmembrane region" description="Helical" evidence="2">
    <location>
        <begin position="353"/>
        <end position="373"/>
    </location>
</feature>
<name>A0A9P8A9W8_MORAP</name>
<keyword evidence="2" id="KW-0812">Transmembrane</keyword>
<comment type="caution">
    <text evidence="3">The sequence shown here is derived from an EMBL/GenBank/DDBJ whole genome shotgun (WGS) entry which is preliminary data.</text>
</comment>
<evidence type="ECO:0000256" key="1">
    <source>
        <dbReference type="SAM" id="MobiDB-lite"/>
    </source>
</evidence>
<feature type="region of interest" description="Disordered" evidence="1">
    <location>
        <begin position="603"/>
        <end position="653"/>
    </location>
</feature>
<feature type="transmembrane region" description="Helical" evidence="2">
    <location>
        <begin position="406"/>
        <end position="425"/>
    </location>
</feature>
<feature type="transmembrane region" description="Helical" evidence="2">
    <location>
        <begin position="66"/>
        <end position="84"/>
    </location>
</feature>
<dbReference type="GO" id="GO:0015098">
    <property type="term" value="F:molybdate ion transmembrane transporter activity"/>
    <property type="evidence" value="ECO:0007669"/>
    <property type="project" value="InterPro"/>
</dbReference>
<proteinExistence type="predicted"/>
<feature type="transmembrane region" description="Helical" evidence="2">
    <location>
        <begin position="385"/>
        <end position="400"/>
    </location>
</feature>
<keyword evidence="2" id="KW-1133">Transmembrane helix</keyword>
<dbReference type="InterPro" id="IPR031563">
    <property type="entry name" value="MOT1/MOT2"/>
</dbReference>